<dbReference type="GO" id="GO:0005886">
    <property type="term" value="C:plasma membrane"/>
    <property type="evidence" value="ECO:0007669"/>
    <property type="project" value="TreeGrafter"/>
</dbReference>
<dbReference type="FunFam" id="3.30.70.270:FF:000001">
    <property type="entry name" value="Diguanylate cyclase domain protein"/>
    <property type="match status" value="1"/>
</dbReference>
<dbReference type="Gene3D" id="3.30.450.20">
    <property type="entry name" value="PAS domain"/>
    <property type="match status" value="1"/>
</dbReference>
<comment type="caution">
    <text evidence="4">The sequence shown here is derived from an EMBL/GenBank/DDBJ whole genome shotgun (WGS) entry which is preliminary data.</text>
</comment>
<dbReference type="PANTHER" id="PTHR45138:SF9">
    <property type="entry name" value="DIGUANYLATE CYCLASE DGCM-RELATED"/>
    <property type="match status" value="1"/>
</dbReference>
<dbReference type="EMBL" id="LAZR01003699">
    <property type="protein sequence ID" value="KKN15567.1"/>
    <property type="molecule type" value="Genomic_DNA"/>
</dbReference>
<dbReference type="GO" id="GO:0043709">
    <property type="term" value="P:cell adhesion involved in single-species biofilm formation"/>
    <property type="evidence" value="ECO:0007669"/>
    <property type="project" value="TreeGrafter"/>
</dbReference>
<dbReference type="NCBIfam" id="TIGR00254">
    <property type="entry name" value="GGDEF"/>
    <property type="match status" value="1"/>
</dbReference>
<feature type="domain" description="Response regulatory" evidence="2">
    <location>
        <begin position="7"/>
        <end position="124"/>
    </location>
</feature>
<proteinExistence type="predicted"/>
<dbReference type="AlphaFoldDB" id="A0A0F9NTY8"/>
<dbReference type="SUPFAM" id="SSF55785">
    <property type="entry name" value="PYP-like sensor domain (PAS domain)"/>
    <property type="match status" value="1"/>
</dbReference>
<dbReference type="GO" id="GO:1902201">
    <property type="term" value="P:negative regulation of bacterial-type flagellum-dependent cell motility"/>
    <property type="evidence" value="ECO:0007669"/>
    <property type="project" value="TreeGrafter"/>
</dbReference>
<dbReference type="Pfam" id="PF00990">
    <property type="entry name" value="GGDEF"/>
    <property type="match status" value="1"/>
</dbReference>
<dbReference type="InterPro" id="IPR035965">
    <property type="entry name" value="PAS-like_dom_sf"/>
</dbReference>
<dbReference type="CDD" id="cd00156">
    <property type="entry name" value="REC"/>
    <property type="match status" value="1"/>
</dbReference>
<evidence type="ECO:0000313" key="4">
    <source>
        <dbReference type="EMBL" id="KKN15567.1"/>
    </source>
</evidence>
<dbReference type="GO" id="GO:0000160">
    <property type="term" value="P:phosphorelay signal transduction system"/>
    <property type="evidence" value="ECO:0007669"/>
    <property type="project" value="InterPro"/>
</dbReference>
<dbReference type="Pfam" id="PF00072">
    <property type="entry name" value="Response_reg"/>
    <property type="match status" value="1"/>
</dbReference>
<feature type="domain" description="GGDEF" evidence="3">
    <location>
        <begin position="284"/>
        <end position="411"/>
    </location>
</feature>
<reference evidence="4" key="1">
    <citation type="journal article" date="2015" name="Nature">
        <title>Complex archaea that bridge the gap between prokaryotes and eukaryotes.</title>
        <authorList>
            <person name="Spang A."/>
            <person name="Saw J.H."/>
            <person name="Jorgensen S.L."/>
            <person name="Zaremba-Niedzwiedzka K."/>
            <person name="Martijn J."/>
            <person name="Lind A.E."/>
            <person name="van Eijk R."/>
            <person name="Schleper C."/>
            <person name="Guy L."/>
            <person name="Ettema T.J."/>
        </authorList>
    </citation>
    <scope>NUCLEOTIDE SEQUENCE</scope>
</reference>
<evidence type="ECO:0000256" key="1">
    <source>
        <dbReference type="SAM" id="Coils"/>
    </source>
</evidence>
<dbReference type="InterPro" id="IPR011006">
    <property type="entry name" value="CheY-like_superfamily"/>
</dbReference>
<dbReference type="PROSITE" id="PS50887">
    <property type="entry name" value="GGDEF"/>
    <property type="match status" value="1"/>
</dbReference>
<evidence type="ECO:0000259" key="2">
    <source>
        <dbReference type="PROSITE" id="PS50110"/>
    </source>
</evidence>
<sequence length="411" mass="46838">MIDKQIKVLLIEDNPIDVRMIQKIMAEKSWASIDLTCVDKLQDGLKHLSNGGADIVLLDLELPDSKGLDTFIKVHNHEVEVPVVVLTGIEDEKIGLEAVQKGAQDYLVKGQVDGDLLIRAMRYAIERQRADEELRKSEEKNRSLLIAIPDIMFRLNKEGVFLEFITAKNFPLWMNANEFVGNNVQDALDNKIGKRFMKCLKQAAKTGNTQIMQYQLSVGGKSHHYEARIVATWGEEVLAIVRDFTDQRQAEKMAETDPLTNIYNRRKFSRLLDQEIQRVERYDRSLSIVLVDIDNFKRVNDTYGHDTGDFVLRKITELIRENARISDVLARYGGEEFVIILPETDVEGATKQIERMRKTIEKTSFDGVGNLTICAGITSYRGGDSCKSMITRADKALYLAKEEGRNRVRVR</sequence>
<dbReference type="PANTHER" id="PTHR45138">
    <property type="entry name" value="REGULATORY COMPONENTS OF SENSORY TRANSDUCTION SYSTEM"/>
    <property type="match status" value="1"/>
</dbReference>
<organism evidence="4">
    <name type="scientific">marine sediment metagenome</name>
    <dbReference type="NCBI Taxonomy" id="412755"/>
    <lineage>
        <taxon>unclassified sequences</taxon>
        <taxon>metagenomes</taxon>
        <taxon>ecological metagenomes</taxon>
    </lineage>
</organism>
<dbReference type="SUPFAM" id="SSF55073">
    <property type="entry name" value="Nucleotide cyclase"/>
    <property type="match status" value="1"/>
</dbReference>
<keyword evidence="1" id="KW-0175">Coiled coil</keyword>
<dbReference type="Gene3D" id="3.40.50.2300">
    <property type="match status" value="1"/>
</dbReference>
<evidence type="ECO:0008006" key="5">
    <source>
        <dbReference type="Google" id="ProtNLM"/>
    </source>
</evidence>
<dbReference type="InterPro" id="IPR050469">
    <property type="entry name" value="Diguanylate_Cyclase"/>
</dbReference>
<dbReference type="GO" id="GO:0052621">
    <property type="term" value="F:diguanylate cyclase activity"/>
    <property type="evidence" value="ECO:0007669"/>
    <property type="project" value="TreeGrafter"/>
</dbReference>
<evidence type="ECO:0000259" key="3">
    <source>
        <dbReference type="PROSITE" id="PS50887"/>
    </source>
</evidence>
<name>A0A0F9NTY8_9ZZZZ</name>
<dbReference type="PROSITE" id="PS50110">
    <property type="entry name" value="RESPONSE_REGULATORY"/>
    <property type="match status" value="1"/>
</dbReference>
<dbReference type="SMART" id="SM00267">
    <property type="entry name" value="GGDEF"/>
    <property type="match status" value="1"/>
</dbReference>
<gene>
    <name evidence="4" type="ORF">LCGC14_0984710</name>
</gene>
<dbReference type="Gene3D" id="3.30.70.270">
    <property type="match status" value="1"/>
</dbReference>
<dbReference type="CDD" id="cd01949">
    <property type="entry name" value="GGDEF"/>
    <property type="match status" value="1"/>
</dbReference>
<accession>A0A0F9NTY8</accession>
<dbReference type="SMART" id="SM00448">
    <property type="entry name" value="REC"/>
    <property type="match status" value="1"/>
</dbReference>
<dbReference type="SUPFAM" id="SSF52172">
    <property type="entry name" value="CheY-like"/>
    <property type="match status" value="1"/>
</dbReference>
<feature type="coiled-coil region" evidence="1">
    <location>
        <begin position="120"/>
        <end position="147"/>
    </location>
</feature>
<protein>
    <recommendedName>
        <fullName evidence="5">Diguanylate cyclase</fullName>
    </recommendedName>
</protein>
<dbReference type="InterPro" id="IPR001789">
    <property type="entry name" value="Sig_transdc_resp-reg_receiver"/>
</dbReference>
<dbReference type="InterPro" id="IPR000160">
    <property type="entry name" value="GGDEF_dom"/>
</dbReference>
<dbReference type="InterPro" id="IPR029787">
    <property type="entry name" value="Nucleotide_cyclase"/>
</dbReference>
<dbReference type="InterPro" id="IPR043128">
    <property type="entry name" value="Rev_trsase/Diguanyl_cyclase"/>
</dbReference>